<keyword evidence="3" id="KW-1185">Reference proteome</keyword>
<comment type="caution">
    <text evidence="2">The sequence shown here is derived from an EMBL/GenBank/DDBJ whole genome shotgun (WGS) entry which is preliminary data.</text>
</comment>
<organism evidence="2 3">
    <name type="scientific">Rhodococcus navarretei</name>
    <dbReference type="NCBI Taxonomy" id="3128981"/>
    <lineage>
        <taxon>Bacteria</taxon>
        <taxon>Bacillati</taxon>
        <taxon>Actinomycetota</taxon>
        <taxon>Actinomycetes</taxon>
        <taxon>Mycobacteriales</taxon>
        <taxon>Nocardiaceae</taxon>
        <taxon>Rhodococcus</taxon>
    </lineage>
</organism>
<keyword evidence="1" id="KW-0812">Transmembrane</keyword>
<feature type="transmembrane region" description="Helical" evidence="1">
    <location>
        <begin position="132"/>
        <end position="154"/>
    </location>
</feature>
<evidence type="ECO:0000313" key="3">
    <source>
        <dbReference type="Proteomes" id="UP001456513"/>
    </source>
</evidence>
<keyword evidence="1" id="KW-1133">Transmembrane helix</keyword>
<dbReference type="InterPro" id="IPR004711">
    <property type="entry name" value="Benzoate_Transporter"/>
</dbReference>
<accession>A0ABU9CWZ9</accession>
<feature type="transmembrane region" description="Helical" evidence="1">
    <location>
        <begin position="20"/>
        <end position="40"/>
    </location>
</feature>
<feature type="transmembrane region" description="Helical" evidence="1">
    <location>
        <begin position="183"/>
        <end position="205"/>
    </location>
</feature>
<keyword evidence="1" id="KW-0472">Membrane</keyword>
<dbReference type="EMBL" id="JBBPCN010000001">
    <property type="protein sequence ID" value="MEK8070890.1"/>
    <property type="molecule type" value="Genomic_DNA"/>
</dbReference>
<dbReference type="Pfam" id="PF03594">
    <property type="entry name" value="BenE"/>
    <property type="match status" value="1"/>
</dbReference>
<name>A0ABU9CWZ9_9NOCA</name>
<feature type="transmembrane region" description="Helical" evidence="1">
    <location>
        <begin position="217"/>
        <end position="236"/>
    </location>
</feature>
<dbReference type="Proteomes" id="UP001456513">
    <property type="component" value="Unassembled WGS sequence"/>
</dbReference>
<feature type="transmembrane region" description="Helical" evidence="1">
    <location>
        <begin position="300"/>
        <end position="324"/>
    </location>
</feature>
<reference evidence="2 3" key="1">
    <citation type="submission" date="2024-03" db="EMBL/GenBank/DDBJ databases">
        <title>Rhodococcus navarretei sp. nov. and Pseudarthrobacter quantumdoti sp. nov., two new species with the ability to biosynthesize Quantum Dots isolated from soil samples at Union Glacier, Antarctica.</title>
        <authorList>
            <person name="Vargas M."/>
        </authorList>
    </citation>
    <scope>NUCLEOTIDE SEQUENCE [LARGE SCALE GENOMIC DNA]</scope>
    <source>
        <strain evidence="2 3">EXRC-4A-4</strain>
    </source>
</reference>
<dbReference type="PANTHER" id="PTHR30199:SF0">
    <property type="entry name" value="INNER MEMBRANE PROTEIN YDCO"/>
    <property type="match status" value="1"/>
</dbReference>
<feature type="transmembrane region" description="Helical" evidence="1">
    <location>
        <begin position="331"/>
        <end position="352"/>
    </location>
</feature>
<feature type="transmembrane region" description="Helical" evidence="1">
    <location>
        <begin position="364"/>
        <end position="390"/>
    </location>
</feature>
<evidence type="ECO:0000313" key="2">
    <source>
        <dbReference type="EMBL" id="MEK8070890.1"/>
    </source>
</evidence>
<gene>
    <name evidence="2" type="ORF">AABD04_08530</name>
</gene>
<feature type="transmembrane region" description="Helical" evidence="1">
    <location>
        <begin position="160"/>
        <end position="176"/>
    </location>
</feature>
<feature type="transmembrane region" description="Helical" evidence="1">
    <location>
        <begin position="52"/>
        <end position="71"/>
    </location>
</feature>
<evidence type="ECO:0000256" key="1">
    <source>
        <dbReference type="SAM" id="Phobius"/>
    </source>
</evidence>
<dbReference type="PANTHER" id="PTHR30199">
    <property type="entry name" value="MFS FAMILY TRANSPORTER, PREDICTED SUBSTRATE BENZOATE"/>
    <property type="match status" value="1"/>
</dbReference>
<sequence>MTSADNSDAADRPTSLSTPVSAGIVAALVGFTSSFAVVLTGLRAVGASPAEAASGLSALCLTQAVGMMWLARRYRQPITLAWSTPDAALLAGTGVVVGGWPAAVGAFVTVGLMIVLTGLWPRLGALVSRIPVPLAQAMLAGVLLPLCSAPVVALAGSPEHVAPVVLVWLVVLRFSTRWAVPAAFAAAAVIIAADVIGSATSIAASDLVPRIDWTIPHWTWQATVGIAVPLYIVTMASQNIPGTSVMASFGYRIPWRASMTVTGTGTVLGAFAGGHTINLAAISAALSASPSAHPDPNRRWVAAFSAGCSFSVLALLATALATLVAASPAGVVETVAGLALLGTLAASLFGALQHASDREATVLTFLVAASGLTFVGIGSAFWALIVGLAVRAILRRQSPALPVSDATG</sequence>
<dbReference type="RefSeq" id="WP_341440887.1">
    <property type="nucleotide sequence ID" value="NZ_JBBPCN010000001.1"/>
</dbReference>
<feature type="transmembrane region" description="Helical" evidence="1">
    <location>
        <begin position="257"/>
        <end position="280"/>
    </location>
</feature>
<feature type="transmembrane region" description="Helical" evidence="1">
    <location>
        <begin position="91"/>
        <end position="120"/>
    </location>
</feature>
<proteinExistence type="predicted"/>
<protein>
    <submittedName>
        <fullName evidence="2">Benzoate/H(+) symporter BenE family transporter</fullName>
    </submittedName>
</protein>